<dbReference type="InterPro" id="IPR050113">
    <property type="entry name" value="Ub_conjugating_enzyme"/>
</dbReference>
<reference evidence="3 4" key="1">
    <citation type="submission" date="2024-07" db="EMBL/GenBank/DDBJ databases">
        <title>Enhanced genomic and transcriptomic resources for Trichinella pseudospiralis and T. spiralis underpin the discovery of pronounced molecular differences between stages and species.</title>
        <authorList>
            <person name="Pasi K.K."/>
            <person name="La Rosa G."/>
            <person name="Gomez-Morales M.A."/>
            <person name="Tosini F."/>
            <person name="Sumanam S."/>
            <person name="Young N.D."/>
            <person name="Chang B.C."/>
            <person name="Robin G.B."/>
        </authorList>
    </citation>
    <scope>NUCLEOTIDE SEQUENCE [LARGE SCALE GENOMIC DNA]</scope>
    <source>
        <strain evidence="3">ISS534</strain>
    </source>
</reference>
<name>A0ABR3KR57_TRISP</name>
<feature type="compositionally biased region" description="Low complexity" evidence="1">
    <location>
        <begin position="178"/>
        <end position="191"/>
    </location>
</feature>
<dbReference type="SMART" id="SM00212">
    <property type="entry name" value="UBCc"/>
    <property type="match status" value="1"/>
</dbReference>
<dbReference type="Proteomes" id="UP001558632">
    <property type="component" value="Unassembled WGS sequence"/>
</dbReference>
<dbReference type="Gene3D" id="3.10.110.10">
    <property type="entry name" value="Ubiquitin Conjugating Enzyme"/>
    <property type="match status" value="1"/>
</dbReference>
<dbReference type="EMBL" id="JBEUSY010000207">
    <property type="protein sequence ID" value="KAL1242401.1"/>
    <property type="molecule type" value="Genomic_DNA"/>
</dbReference>
<evidence type="ECO:0000313" key="4">
    <source>
        <dbReference type="Proteomes" id="UP001558632"/>
    </source>
</evidence>
<dbReference type="PANTHER" id="PTHR24067">
    <property type="entry name" value="UBIQUITIN-CONJUGATING ENZYME E2"/>
    <property type="match status" value="1"/>
</dbReference>
<comment type="caution">
    <text evidence="3">The sequence shown here is derived from an EMBL/GenBank/DDBJ whole genome shotgun (WGS) entry which is preliminary data.</text>
</comment>
<dbReference type="InterPro" id="IPR000608">
    <property type="entry name" value="UBC"/>
</dbReference>
<dbReference type="CDD" id="cd23790">
    <property type="entry name" value="UBCc_UBE2A_2B"/>
    <property type="match status" value="1"/>
</dbReference>
<evidence type="ECO:0000259" key="2">
    <source>
        <dbReference type="PROSITE" id="PS50127"/>
    </source>
</evidence>
<evidence type="ECO:0000256" key="1">
    <source>
        <dbReference type="SAM" id="MobiDB-lite"/>
    </source>
</evidence>
<protein>
    <submittedName>
        <fullName evidence="3">Ubiquitin-conjugating enzyme E2</fullName>
    </submittedName>
</protein>
<dbReference type="PROSITE" id="PS50127">
    <property type="entry name" value="UBC_2"/>
    <property type="match status" value="1"/>
</dbReference>
<keyword evidence="4" id="KW-1185">Reference proteome</keyword>
<organism evidence="3 4">
    <name type="scientific">Trichinella spiralis</name>
    <name type="common">Trichina worm</name>
    <dbReference type="NCBI Taxonomy" id="6334"/>
    <lineage>
        <taxon>Eukaryota</taxon>
        <taxon>Metazoa</taxon>
        <taxon>Ecdysozoa</taxon>
        <taxon>Nematoda</taxon>
        <taxon>Enoplea</taxon>
        <taxon>Dorylaimia</taxon>
        <taxon>Trichinellida</taxon>
        <taxon>Trichinellidae</taxon>
        <taxon>Trichinella</taxon>
    </lineage>
</organism>
<feature type="domain" description="UBC core" evidence="2">
    <location>
        <begin position="17"/>
        <end position="163"/>
    </location>
</feature>
<feature type="region of interest" description="Disordered" evidence="1">
    <location>
        <begin position="176"/>
        <end position="246"/>
    </location>
</feature>
<feature type="compositionally biased region" description="Acidic residues" evidence="1">
    <location>
        <begin position="234"/>
        <end position="246"/>
    </location>
</feature>
<evidence type="ECO:0000313" key="3">
    <source>
        <dbReference type="EMBL" id="KAL1242401.1"/>
    </source>
</evidence>
<sequence>MVVDFRCDNLLCYKMSQAQRRLLRDFKRLSTQSVYGVSAAPSLGSIFVWEAIVFGPPGTPYEDGTFKLQLKFTEDYPNRPPQVKFLSPIFHPNVYVDGSVCMDILQSRWSPTYDVLAILTCIQSLLNEPNPHSPANPTAASLFQNNFTEYANRVRTEVENLWLHSSDVEKLKEIGLLESSETSQETSQTESGDGNAEGNVNAGADQNEENTHENMESDNAGADQNEENTHENMESDNADDSENPDN</sequence>
<gene>
    <name evidence="3" type="ORF">TSPI_00525</name>
</gene>
<accession>A0ABR3KR57</accession>
<dbReference type="Pfam" id="PF00179">
    <property type="entry name" value="UQ_con"/>
    <property type="match status" value="1"/>
</dbReference>
<proteinExistence type="predicted"/>
<dbReference type="SUPFAM" id="SSF54495">
    <property type="entry name" value="UBC-like"/>
    <property type="match status" value="1"/>
</dbReference>
<dbReference type="InterPro" id="IPR016135">
    <property type="entry name" value="UBQ-conjugating_enzyme/RWD"/>
</dbReference>